<gene>
    <name evidence="1" type="ORF">C8N24_1876</name>
</gene>
<protein>
    <submittedName>
        <fullName evidence="1">Uncharacterized protein</fullName>
    </submittedName>
</protein>
<keyword evidence="2" id="KW-1185">Reference proteome</keyword>
<sequence length="104" mass="11355">MKGYRVTVRRGPQVSHEDYETLNQALAAVEREARGDLQAVNALGRTYEPEELVAARIELKGAGQRAGVDVRGDGSLVAWTGRIRRTPLEGDALQALRQSVSVEP</sequence>
<comment type="caution">
    <text evidence="1">The sequence shown here is derived from an EMBL/GenBank/DDBJ whole genome shotgun (WGS) entry which is preliminary data.</text>
</comment>
<evidence type="ECO:0000313" key="1">
    <source>
        <dbReference type="EMBL" id="RKQ92037.1"/>
    </source>
</evidence>
<evidence type="ECO:0000313" key="2">
    <source>
        <dbReference type="Proteomes" id="UP000278962"/>
    </source>
</evidence>
<proteinExistence type="predicted"/>
<reference evidence="1 2" key="1">
    <citation type="submission" date="2018-10" db="EMBL/GenBank/DDBJ databases">
        <title>Genomic Encyclopedia of Archaeal and Bacterial Type Strains, Phase II (KMG-II): from individual species to whole genera.</title>
        <authorList>
            <person name="Goeker M."/>
        </authorList>
    </citation>
    <scope>NUCLEOTIDE SEQUENCE [LARGE SCALE GENOMIC DNA]</scope>
    <source>
        <strain evidence="1 2">DSM 14954</strain>
    </source>
</reference>
<dbReference type="EMBL" id="RBIL01000001">
    <property type="protein sequence ID" value="RKQ92037.1"/>
    <property type="molecule type" value="Genomic_DNA"/>
</dbReference>
<name>A0A660LAG0_9ACTN</name>
<dbReference type="AlphaFoldDB" id="A0A660LAG0"/>
<dbReference type="Proteomes" id="UP000278962">
    <property type="component" value="Unassembled WGS sequence"/>
</dbReference>
<organism evidence="1 2">
    <name type="scientific">Solirubrobacter pauli</name>
    <dbReference type="NCBI Taxonomy" id="166793"/>
    <lineage>
        <taxon>Bacteria</taxon>
        <taxon>Bacillati</taxon>
        <taxon>Actinomycetota</taxon>
        <taxon>Thermoleophilia</taxon>
        <taxon>Solirubrobacterales</taxon>
        <taxon>Solirubrobacteraceae</taxon>
        <taxon>Solirubrobacter</taxon>
    </lineage>
</organism>
<accession>A0A660LAG0</accession>